<organism evidence="1 2">
    <name type="scientific">Mangrovimicrobium sediminis</name>
    <dbReference type="NCBI Taxonomy" id="2562682"/>
    <lineage>
        <taxon>Bacteria</taxon>
        <taxon>Pseudomonadati</taxon>
        <taxon>Pseudomonadota</taxon>
        <taxon>Gammaproteobacteria</taxon>
        <taxon>Cellvibrionales</taxon>
        <taxon>Halieaceae</taxon>
        <taxon>Mangrovimicrobium</taxon>
    </lineage>
</organism>
<dbReference type="OrthoDB" id="5724004at2"/>
<dbReference type="Pfam" id="PF13469">
    <property type="entry name" value="Sulfotransfer_3"/>
    <property type="match status" value="1"/>
</dbReference>
<proteinExistence type="predicted"/>
<evidence type="ECO:0000313" key="2">
    <source>
        <dbReference type="Proteomes" id="UP000298050"/>
    </source>
</evidence>
<reference evidence="1 2" key="1">
    <citation type="submission" date="2019-04" db="EMBL/GenBank/DDBJ databases">
        <title>Taxonomy of novel Haliea sp. from mangrove soil of West Coast of India.</title>
        <authorList>
            <person name="Verma A."/>
            <person name="Kumar P."/>
            <person name="Krishnamurthi S."/>
        </authorList>
    </citation>
    <scope>NUCLEOTIDE SEQUENCE [LARGE SCALE GENOMIC DNA]</scope>
    <source>
        <strain evidence="1 2">SAOS-164</strain>
    </source>
</reference>
<dbReference type="GO" id="GO:0016740">
    <property type="term" value="F:transferase activity"/>
    <property type="evidence" value="ECO:0007669"/>
    <property type="project" value="UniProtKB-KW"/>
</dbReference>
<name>A0A4Z0M9M4_9GAMM</name>
<gene>
    <name evidence="1" type="ORF">E4634_00620</name>
</gene>
<evidence type="ECO:0000313" key="1">
    <source>
        <dbReference type="EMBL" id="TGD76088.1"/>
    </source>
</evidence>
<sequence>MTAPLFILAPPRSFTSIVCGMVGQHPELYGLPEVNLFGGDTVRHLSRWYFVRPRFQHGLLRAIAELGLGGQSEEDVNAAKQWLREQANRSTGDVYKDLVEWAAPRRLVDKSPMYVYEPDAFERAKEAFPDARYLHLTRHPRSTCESLVKLMADIKDQGGRSGGFDANPDSVWRDPHVQIMEFLEGIPAPNHLRVKGEDLMADPRNYLRQICEWLEIRQDDEAIEAMMHPENSPYACEGPPNAKFGNDPSFMEKPALREYRVPDVSLEGPLDYDANLYFSDTLRHYANMFGYS</sequence>
<keyword evidence="2" id="KW-1185">Reference proteome</keyword>
<comment type="caution">
    <text evidence="1">The sequence shown here is derived from an EMBL/GenBank/DDBJ whole genome shotgun (WGS) entry which is preliminary data.</text>
</comment>
<accession>A0A4Z0M9M4</accession>
<dbReference type="EMBL" id="SRLE01000001">
    <property type="protein sequence ID" value="TGD76088.1"/>
    <property type="molecule type" value="Genomic_DNA"/>
</dbReference>
<dbReference type="InterPro" id="IPR027417">
    <property type="entry name" value="P-loop_NTPase"/>
</dbReference>
<dbReference type="Proteomes" id="UP000298050">
    <property type="component" value="Unassembled WGS sequence"/>
</dbReference>
<keyword evidence="1" id="KW-0808">Transferase</keyword>
<dbReference type="AlphaFoldDB" id="A0A4Z0M9M4"/>
<dbReference type="SUPFAM" id="SSF52540">
    <property type="entry name" value="P-loop containing nucleoside triphosphate hydrolases"/>
    <property type="match status" value="1"/>
</dbReference>
<protein>
    <submittedName>
        <fullName evidence="1">Sulfotransferase</fullName>
    </submittedName>
</protein>
<dbReference type="Gene3D" id="3.40.50.300">
    <property type="entry name" value="P-loop containing nucleotide triphosphate hydrolases"/>
    <property type="match status" value="1"/>
</dbReference>
<dbReference type="RefSeq" id="WP_135440665.1">
    <property type="nucleotide sequence ID" value="NZ_SRLE01000001.1"/>
</dbReference>